<reference evidence="2" key="1">
    <citation type="journal article" date="2019" name="Int. J. Syst. Evol. Microbiol.">
        <title>The Global Catalogue of Microorganisms (GCM) 10K type strain sequencing project: providing services to taxonomists for standard genome sequencing and annotation.</title>
        <authorList>
            <consortium name="The Broad Institute Genomics Platform"/>
            <consortium name="The Broad Institute Genome Sequencing Center for Infectious Disease"/>
            <person name="Wu L."/>
            <person name="Ma J."/>
        </authorList>
    </citation>
    <scope>NUCLEOTIDE SEQUENCE [LARGE SCALE GENOMIC DNA]</scope>
    <source>
        <strain evidence="2">PCU 266</strain>
    </source>
</reference>
<dbReference type="EMBL" id="JBHSKP010000013">
    <property type="protein sequence ID" value="MFC5154158.1"/>
    <property type="molecule type" value="Genomic_DNA"/>
</dbReference>
<accession>A0ABW0AKB9</accession>
<gene>
    <name evidence="1" type="ORF">ACFPRH_20700</name>
</gene>
<keyword evidence="2" id="KW-1185">Reference proteome</keyword>
<name>A0ABW0AKB9_9ACTN</name>
<evidence type="ECO:0000313" key="2">
    <source>
        <dbReference type="Proteomes" id="UP001596160"/>
    </source>
</evidence>
<dbReference type="RefSeq" id="WP_344480105.1">
    <property type="nucleotide sequence ID" value="NZ_BAAASB010000014.1"/>
</dbReference>
<dbReference type="Proteomes" id="UP001596160">
    <property type="component" value="Unassembled WGS sequence"/>
</dbReference>
<comment type="caution">
    <text evidence="1">The sequence shown here is derived from an EMBL/GenBank/DDBJ whole genome shotgun (WGS) entry which is preliminary data.</text>
</comment>
<proteinExistence type="predicted"/>
<protein>
    <submittedName>
        <fullName evidence="1">Uncharacterized protein</fullName>
    </submittedName>
</protein>
<sequence>MNSNSHRASLWPPRSSDPAALLEAYADVLGWPLLADGVGMPVDRVLRLLVGAADLVVATRCRDAGLDAVVLGPRAGRKANRLLEKHPVFQPGAMPVPVLRGPDGVTLLIRAGTAAALEGLRGVRIVTGKELLPLPPTRGVVWDTPPWHPLHRRPAVFPGGADLLPVLESALSARV</sequence>
<organism evidence="1 2">
    <name type="scientific">Streptomyces amakusaensis</name>
    <dbReference type="NCBI Taxonomy" id="67271"/>
    <lineage>
        <taxon>Bacteria</taxon>
        <taxon>Bacillati</taxon>
        <taxon>Actinomycetota</taxon>
        <taxon>Actinomycetes</taxon>
        <taxon>Kitasatosporales</taxon>
        <taxon>Streptomycetaceae</taxon>
        <taxon>Streptomyces</taxon>
    </lineage>
</organism>
<evidence type="ECO:0000313" key="1">
    <source>
        <dbReference type="EMBL" id="MFC5154158.1"/>
    </source>
</evidence>